<dbReference type="Proteomes" id="UP000076857">
    <property type="component" value="Chromosome"/>
</dbReference>
<reference evidence="7 8" key="2">
    <citation type="submission" date="2020-04" db="EMBL/GenBank/DDBJ databases">
        <title>Complete genome sequence of Pseudomonas putida strain JQ581.</title>
        <authorList>
            <person name="Mu Y."/>
        </authorList>
    </citation>
    <scope>NUCLEOTIDE SEQUENCE [LARGE SCALE GENOMIC DNA]</scope>
    <source>
        <strain evidence="7 8">JQ581</strain>
    </source>
</reference>
<dbReference type="InterPro" id="IPR000847">
    <property type="entry name" value="LysR_HTH_N"/>
</dbReference>
<dbReference type="PANTHER" id="PTHR30126:SF77">
    <property type="entry name" value="TRANSCRIPTIONAL REGULATORY PROTEIN"/>
    <property type="match status" value="1"/>
</dbReference>
<keyword evidence="5" id="KW-0472">Membrane</keyword>
<dbReference type="GO" id="GO:0003700">
    <property type="term" value="F:DNA-binding transcription factor activity"/>
    <property type="evidence" value="ECO:0007669"/>
    <property type="project" value="InterPro"/>
</dbReference>
<reference evidence="7 8" key="1">
    <citation type="submission" date="2016-04" db="EMBL/GenBank/DDBJ databases">
        <authorList>
            <person name="Qiu J."/>
        </authorList>
    </citation>
    <scope>NUCLEOTIDE SEQUENCE [LARGE SCALE GENOMIC DNA]</scope>
    <source>
        <strain evidence="7 8">JQ581</strain>
    </source>
</reference>
<evidence type="ECO:0000256" key="5">
    <source>
        <dbReference type="SAM" id="Phobius"/>
    </source>
</evidence>
<dbReference type="Gene3D" id="3.40.190.290">
    <property type="match status" value="1"/>
</dbReference>
<name>A0AAP9MZ91_PSEPU</name>
<keyword evidence="2" id="KW-0805">Transcription regulation</keyword>
<keyword evidence="5" id="KW-0812">Transmembrane</keyword>
<keyword evidence="4" id="KW-0804">Transcription</keyword>
<gene>
    <name evidence="7" type="ORF">A3L25_012580</name>
</gene>
<feature type="transmembrane region" description="Helical" evidence="5">
    <location>
        <begin position="224"/>
        <end position="249"/>
    </location>
</feature>
<dbReference type="InterPro" id="IPR036388">
    <property type="entry name" value="WH-like_DNA-bd_sf"/>
</dbReference>
<dbReference type="CDD" id="cd05466">
    <property type="entry name" value="PBP2_LTTR_substrate"/>
    <property type="match status" value="1"/>
</dbReference>
<dbReference type="InterPro" id="IPR036390">
    <property type="entry name" value="WH_DNA-bd_sf"/>
</dbReference>
<evidence type="ECO:0000256" key="4">
    <source>
        <dbReference type="ARBA" id="ARBA00023163"/>
    </source>
</evidence>
<dbReference type="RefSeq" id="WP_063426017.1">
    <property type="nucleotide sequence ID" value="NZ_CP050951.1"/>
</dbReference>
<dbReference type="Gene3D" id="1.10.10.10">
    <property type="entry name" value="Winged helix-like DNA-binding domain superfamily/Winged helix DNA-binding domain"/>
    <property type="match status" value="1"/>
</dbReference>
<evidence type="ECO:0000256" key="1">
    <source>
        <dbReference type="ARBA" id="ARBA00009437"/>
    </source>
</evidence>
<dbReference type="PRINTS" id="PR00039">
    <property type="entry name" value="HTHLYSR"/>
</dbReference>
<comment type="similarity">
    <text evidence="1">Belongs to the LysR transcriptional regulatory family.</text>
</comment>
<dbReference type="AlphaFoldDB" id="A0AAP9MZ91"/>
<organism evidence="7 8">
    <name type="scientific">Pseudomonas putida</name>
    <name type="common">Arthrobacter siderocapsulatus</name>
    <dbReference type="NCBI Taxonomy" id="303"/>
    <lineage>
        <taxon>Bacteria</taxon>
        <taxon>Pseudomonadati</taxon>
        <taxon>Pseudomonadota</taxon>
        <taxon>Gammaproteobacteria</taxon>
        <taxon>Pseudomonadales</taxon>
        <taxon>Pseudomonadaceae</taxon>
        <taxon>Pseudomonas</taxon>
    </lineage>
</organism>
<feature type="domain" description="HTH lysR-type" evidence="6">
    <location>
        <begin position="3"/>
        <end position="60"/>
    </location>
</feature>
<accession>A0AAP9MZ91</accession>
<dbReference type="EMBL" id="CP050951">
    <property type="protein sequence ID" value="QJQ10209.1"/>
    <property type="molecule type" value="Genomic_DNA"/>
</dbReference>
<evidence type="ECO:0000256" key="2">
    <source>
        <dbReference type="ARBA" id="ARBA00023015"/>
    </source>
</evidence>
<dbReference type="PROSITE" id="PS50931">
    <property type="entry name" value="HTH_LYSR"/>
    <property type="match status" value="1"/>
</dbReference>
<evidence type="ECO:0000256" key="3">
    <source>
        <dbReference type="ARBA" id="ARBA00023125"/>
    </source>
</evidence>
<evidence type="ECO:0000313" key="8">
    <source>
        <dbReference type="Proteomes" id="UP000076857"/>
    </source>
</evidence>
<sequence length="310" mass="33940">MNVTFKQLEAFIAVCDHGTFDGAARHLGLAQSAISRQIQELEQWFGFDLFDRTGRTAKPNAMAREVVAQARFVLLQRGVFDSCLMSSEVVKRKLRIGVTELTAMAWLSSIIRAISKEYPRIVVEPVVEMSAGLKDLLLAGRLDVVVLPDAFVQEGLVKRPLQAVANRLYCSADLKLDRENVDITLFEHHTLLFEGKKSGSGLLVSEWLKANNVKPLNQMSCNSIVAMLGLTIAGLGVAFIPPMIAASCVQNGQLIELQMHPEPPCIPYVVAARSDSFTPVVRRISEIIGEVCSSAGTVSMSFGIDVPREV</sequence>
<keyword evidence="5" id="KW-1133">Transmembrane helix</keyword>
<dbReference type="InterPro" id="IPR005119">
    <property type="entry name" value="LysR_subst-bd"/>
</dbReference>
<dbReference type="GO" id="GO:0000976">
    <property type="term" value="F:transcription cis-regulatory region binding"/>
    <property type="evidence" value="ECO:0007669"/>
    <property type="project" value="TreeGrafter"/>
</dbReference>
<dbReference type="SUPFAM" id="SSF46785">
    <property type="entry name" value="Winged helix' DNA-binding domain"/>
    <property type="match status" value="1"/>
</dbReference>
<protein>
    <submittedName>
        <fullName evidence="7">LysR family transcriptional regulator</fullName>
    </submittedName>
</protein>
<evidence type="ECO:0000259" key="6">
    <source>
        <dbReference type="PROSITE" id="PS50931"/>
    </source>
</evidence>
<keyword evidence="3" id="KW-0238">DNA-binding</keyword>
<dbReference type="Pfam" id="PF00126">
    <property type="entry name" value="HTH_1"/>
    <property type="match status" value="1"/>
</dbReference>
<dbReference type="PANTHER" id="PTHR30126">
    <property type="entry name" value="HTH-TYPE TRANSCRIPTIONAL REGULATOR"/>
    <property type="match status" value="1"/>
</dbReference>
<dbReference type="SUPFAM" id="SSF53850">
    <property type="entry name" value="Periplasmic binding protein-like II"/>
    <property type="match status" value="1"/>
</dbReference>
<evidence type="ECO:0000313" key="7">
    <source>
        <dbReference type="EMBL" id="QJQ10209.1"/>
    </source>
</evidence>
<proteinExistence type="inferred from homology"/>
<dbReference type="Pfam" id="PF03466">
    <property type="entry name" value="LysR_substrate"/>
    <property type="match status" value="1"/>
</dbReference>